<dbReference type="InterPro" id="IPR008271">
    <property type="entry name" value="Ser/Thr_kinase_AS"/>
</dbReference>
<name>A0ABP4BQR7_9ACTN</name>
<evidence type="ECO:0000259" key="8">
    <source>
        <dbReference type="PROSITE" id="PS50901"/>
    </source>
</evidence>
<reference evidence="10" key="1">
    <citation type="journal article" date="2019" name="Int. J. Syst. Evol. Microbiol.">
        <title>The Global Catalogue of Microorganisms (GCM) 10K type strain sequencing project: providing services to taxonomists for standard genome sequencing and annotation.</title>
        <authorList>
            <consortium name="The Broad Institute Genomics Platform"/>
            <consortium name="The Broad Institute Genome Sequencing Center for Infectious Disease"/>
            <person name="Wu L."/>
            <person name="Ma J."/>
        </authorList>
    </citation>
    <scope>NUCLEOTIDE SEQUENCE [LARGE SCALE GENOMIC DNA]</scope>
    <source>
        <strain evidence="10">JCM 10696</strain>
    </source>
</reference>
<dbReference type="SMART" id="SM00220">
    <property type="entry name" value="S_TKc"/>
    <property type="match status" value="1"/>
</dbReference>
<organism evidence="9 10">
    <name type="scientific">Actinocorallia libanotica</name>
    <dbReference type="NCBI Taxonomy" id="46162"/>
    <lineage>
        <taxon>Bacteria</taxon>
        <taxon>Bacillati</taxon>
        <taxon>Actinomycetota</taxon>
        <taxon>Actinomycetes</taxon>
        <taxon>Streptosporangiales</taxon>
        <taxon>Thermomonosporaceae</taxon>
        <taxon>Actinocorallia</taxon>
    </lineage>
</organism>
<comment type="similarity">
    <text evidence="1">Belongs to the FtsK/SpoIIIE/SftA family.</text>
</comment>
<proteinExistence type="inferred from homology"/>
<dbReference type="PROSITE" id="PS00108">
    <property type="entry name" value="PROTEIN_KINASE_ST"/>
    <property type="match status" value="1"/>
</dbReference>
<dbReference type="Gene3D" id="3.30.980.40">
    <property type="match status" value="1"/>
</dbReference>
<dbReference type="Pfam" id="PF17854">
    <property type="entry name" value="FtsK_alpha"/>
    <property type="match status" value="1"/>
</dbReference>
<accession>A0ABP4BQR7</accession>
<feature type="binding site" evidence="5">
    <location>
        <begin position="451"/>
        <end position="458"/>
    </location>
    <ligand>
        <name>ATP</name>
        <dbReference type="ChEBI" id="CHEBI:30616"/>
    </ligand>
</feature>
<evidence type="ECO:0000256" key="5">
    <source>
        <dbReference type="PROSITE-ProRule" id="PRU00289"/>
    </source>
</evidence>
<dbReference type="Proteomes" id="UP001500665">
    <property type="component" value="Unassembled WGS sequence"/>
</dbReference>
<feature type="domain" description="Protein kinase" evidence="7">
    <location>
        <begin position="11"/>
        <end position="266"/>
    </location>
</feature>
<dbReference type="CDD" id="cd14014">
    <property type="entry name" value="STKc_PknB_like"/>
    <property type="match status" value="1"/>
</dbReference>
<dbReference type="Gene3D" id="1.10.510.10">
    <property type="entry name" value="Transferase(Phosphotransferase) domain 1"/>
    <property type="match status" value="1"/>
</dbReference>
<gene>
    <name evidence="9" type="ORF">GCM10009550_35780</name>
</gene>
<comment type="caution">
    <text evidence="9">The sequence shown here is derived from an EMBL/GenBank/DDBJ whole genome shotgun (WGS) entry which is preliminary data.</text>
</comment>
<protein>
    <recommendedName>
        <fullName evidence="11">Non-specific serine/threonine protein kinase</fullName>
    </recommendedName>
</protein>
<keyword evidence="2 5" id="KW-0547">Nucleotide-binding</keyword>
<dbReference type="Pfam" id="PF01580">
    <property type="entry name" value="FtsK_SpoIIIE"/>
    <property type="match status" value="1"/>
</dbReference>
<dbReference type="EMBL" id="BAAAHH010000013">
    <property type="protein sequence ID" value="GAA0953593.1"/>
    <property type="molecule type" value="Genomic_DNA"/>
</dbReference>
<sequence length="687" mass="74608">MVEGMVLGGRYRLEGLLGKGAMGQVWRASDLVLPRQVAIKLMSAFRELEEGVKERFVVEAQVGAAVRHPNLTVVHDLGDHGEQQFIVMELLDGRDLGEVIAGERGGLPLDDVLELGIQVANGLAAAHRRGVVHRDVKPSNIMILEGGWAKICDFGIARVLEDGPVEGTHQIGSPPYLAPEQFEGKVDARADLYSLGCVVYEMCLGERPFIGNRIQLAFQHRNKEPSRLRERRPEIPEALEEIVIRLMAKDPELRPQKAEGIAAELRRIRDERKGLRQRLEVRPVRRGVDPVVENRRTYEPASKGLLRAGTPFRARTAENDRVAQRLREILVSFGIDATVGMFARGPAVTRYEVRLGPTATVERLGELTSHIERSLGTAVTFLPKVPSTASLPDIAAVGYEIVNSDRDFVSVGGVLWDATQDISSFAIALGRDRSGSTVADLRTLPHLLIAGRNKKDVGSVVDAVLVSLLTNAAPDDLCLVLTDPVYSGLARYEGVPHLHQSVALGTADTIDVLREVEREMELRYDEMAAAGCRTLDAYNAAVRRGEILASASRFGRGNAPGHPRLAVVVAELAAPMGVAVNEFGGSLTNLSRLGRAAGVHLIIATTTIDEPTLPRSIRSQLPVRLVMATGTAAESELLLGTAGAEKLLDRGDALYRRRGDAETARVQCAVPAPEELEAVLGHWRGQG</sequence>
<dbReference type="Pfam" id="PF00069">
    <property type="entry name" value="Pkinase"/>
    <property type="match status" value="1"/>
</dbReference>
<evidence type="ECO:0008006" key="11">
    <source>
        <dbReference type="Google" id="ProtNLM"/>
    </source>
</evidence>
<dbReference type="Gene3D" id="3.40.50.300">
    <property type="entry name" value="P-loop containing nucleotide triphosphate hydrolases"/>
    <property type="match status" value="1"/>
</dbReference>
<evidence type="ECO:0000256" key="1">
    <source>
        <dbReference type="ARBA" id="ARBA00006474"/>
    </source>
</evidence>
<dbReference type="PROSITE" id="PS50901">
    <property type="entry name" value="FTSK"/>
    <property type="match status" value="1"/>
</dbReference>
<dbReference type="Gene3D" id="3.30.200.20">
    <property type="entry name" value="Phosphorylase Kinase, domain 1"/>
    <property type="match status" value="1"/>
</dbReference>
<feature type="domain" description="FtsK" evidence="8">
    <location>
        <begin position="434"/>
        <end position="636"/>
    </location>
</feature>
<evidence type="ECO:0000256" key="2">
    <source>
        <dbReference type="ARBA" id="ARBA00022741"/>
    </source>
</evidence>
<dbReference type="InterPro" id="IPR050206">
    <property type="entry name" value="FtsK/SpoIIIE/SftA"/>
</dbReference>
<dbReference type="PROSITE" id="PS00107">
    <property type="entry name" value="PROTEIN_KINASE_ATP"/>
    <property type="match status" value="1"/>
</dbReference>
<dbReference type="PROSITE" id="PS50011">
    <property type="entry name" value="PROTEIN_KINASE_DOM"/>
    <property type="match status" value="1"/>
</dbReference>
<dbReference type="InterPro" id="IPR011009">
    <property type="entry name" value="Kinase-like_dom_sf"/>
</dbReference>
<evidence type="ECO:0000256" key="4">
    <source>
        <dbReference type="ARBA" id="ARBA00023125"/>
    </source>
</evidence>
<feature type="binding site" evidence="6">
    <location>
        <position position="40"/>
    </location>
    <ligand>
        <name>ATP</name>
        <dbReference type="ChEBI" id="CHEBI:30616"/>
    </ligand>
</feature>
<dbReference type="SUPFAM" id="SSF56112">
    <property type="entry name" value="Protein kinase-like (PK-like)"/>
    <property type="match status" value="1"/>
</dbReference>
<dbReference type="InterPro" id="IPR000719">
    <property type="entry name" value="Prot_kinase_dom"/>
</dbReference>
<evidence type="ECO:0000259" key="7">
    <source>
        <dbReference type="PROSITE" id="PS50011"/>
    </source>
</evidence>
<dbReference type="PANTHER" id="PTHR22683">
    <property type="entry name" value="SPORULATION PROTEIN RELATED"/>
    <property type="match status" value="1"/>
</dbReference>
<dbReference type="InterPro" id="IPR017441">
    <property type="entry name" value="Protein_kinase_ATP_BS"/>
</dbReference>
<dbReference type="PANTHER" id="PTHR22683:SF41">
    <property type="entry name" value="DNA TRANSLOCASE FTSK"/>
    <property type="match status" value="1"/>
</dbReference>
<dbReference type="SUPFAM" id="SSF52540">
    <property type="entry name" value="P-loop containing nucleoside triphosphate hydrolases"/>
    <property type="match status" value="1"/>
</dbReference>
<evidence type="ECO:0000256" key="6">
    <source>
        <dbReference type="PROSITE-ProRule" id="PRU10141"/>
    </source>
</evidence>
<keyword evidence="10" id="KW-1185">Reference proteome</keyword>
<dbReference type="InterPro" id="IPR041027">
    <property type="entry name" value="FtsK_alpha"/>
</dbReference>
<evidence type="ECO:0000256" key="3">
    <source>
        <dbReference type="ARBA" id="ARBA00022840"/>
    </source>
</evidence>
<keyword evidence="4" id="KW-0238">DNA-binding</keyword>
<evidence type="ECO:0000313" key="9">
    <source>
        <dbReference type="EMBL" id="GAA0953593.1"/>
    </source>
</evidence>
<dbReference type="InterPro" id="IPR002543">
    <property type="entry name" value="FtsK_dom"/>
</dbReference>
<dbReference type="InterPro" id="IPR027417">
    <property type="entry name" value="P-loop_NTPase"/>
</dbReference>
<evidence type="ECO:0000313" key="10">
    <source>
        <dbReference type="Proteomes" id="UP001500665"/>
    </source>
</evidence>
<keyword evidence="3 5" id="KW-0067">ATP-binding</keyword>